<accession>A0A097QUB4</accession>
<sequence length="254" mass="29438">MRSFTHLFVGIGNAGARIVDRISADGVVRVTINPGHYLLRRGHYEERIREFFSRLPKDTFLWLVFEDKPVNLELVDLILEYSPSDAIRIAYTLTPQRELIHEKPPWADNFETVFYDSLWDFLKDDIPLGIAFERASVSIAELFSRLYYYLENQMLVNIDYADFFNMVRGGNVGIMRLLDKVDFSWHWGIWERGLIGILVGNDFPLKDAHEILSRFQELLAKKDIIWGIVTDEDIRGVEILALLVKGWENEGGAL</sequence>
<dbReference type="HOGENOM" id="CLU_1068009_0_0_2"/>
<evidence type="ECO:0000256" key="1">
    <source>
        <dbReference type="ARBA" id="ARBA00022741"/>
    </source>
</evidence>
<reference evidence="3 4" key="1">
    <citation type="journal article" date="2015" name="Int. J. Syst. Evol. Microbiol.">
        <title>Thermococcus eurythermalis sp. nov., a conditional piezophilic hyperthermophilic archaeon with a wide temperature range isolated from an oil-immersed chimney in the Guaymas Basin.</title>
        <authorList>
            <person name="Zhao W."/>
            <person name="Zeng X."/>
            <person name="Xiao X."/>
        </authorList>
    </citation>
    <scope>NUCLEOTIDE SEQUENCE [LARGE SCALE GENOMIC DNA]</scope>
    <source>
        <strain evidence="3 4">A501</strain>
    </source>
</reference>
<name>A0A097QUB4_9EURY</name>
<gene>
    <name evidence="3" type="ORF">TEU_06795</name>
</gene>
<keyword evidence="2" id="KW-0342">GTP-binding</keyword>
<dbReference type="EMBL" id="CP008887">
    <property type="protein sequence ID" value="AIU70057.1"/>
    <property type="molecule type" value="Genomic_DNA"/>
</dbReference>
<dbReference type="OrthoDB" id="85717at2157"/>
<keyword evidence="4" id="KW-1185">Reference proteome</keyword>
<dbReference type="STRING" id="1505907.TEU_06795"/>
<dbReference type="RefSeq" id="WP_050003033.1">
    <property type="nucleotide sequence ID" value="NZ_CP008887.1"/>
</dbReference>
<evidence type="ECO:0000313" key="3">
    <source>
        <dbReference type="EMBL" id="AIU70057.1"/>
    </source>
</evidence>
<proteinExistence type="predicted"/>
<dbReference type="Gene3D" id="3.40.50.1440">
    <property type="entry name" value="Tubulin/FtsZ, GTPase domain"/>
    <property type="match status" value="1"/>
</dbReference>
<evidence type="ECO:0000313" key="4">
    <source>
        <dbReference type="Proteomes" id="UP000029980"/>
    </source>
</evidence>
<dbReference type="AlphaFoldDB" id="A0A097QUB4"/>
<protein>
    <submittedName>
        <fullName evidence="3">Uncharacterized protein</fullName>
    </submittedName>
</protein>
<dbReference type="KEGG" id="teu:TEU_06795"/>
<dbReference type="GO" id="GO:0005525">
    <property type="term" value="F:GTP binding"/>
    <property type="evidence" value="ECO:0007669"/>
    <property type="project" value="UniProtKB-KW"/>
</dbReference>
<organism evidence="3 4">
    <name type="scientific">Thermococcus eurythermalis</name>
    <dbReference type="NCBI Taxonomy" id="1505907"/>
    <lineage>
        <taxon>Archaea</taxon>
        <taxon>Methanobacteriati</taxon>
        <taxon>Methanobacteriota</taxon>
        <taxon>Thermococci</taxon>
        <taxon>Thermococcales</taxon>
        <taxon>Thermococcaceae</taxon>
        <taxon>Thermococcus</taxon>
    </lineage>
</organism>
<dbReference type="InterPro" id="IPR008280">
    <property type="entry name" value="Tub_FtsZ_C"/>
</dbReference>
<dbReference type="GeneID" id="25153144"/>
<evidence type="ECO:0000256" key="2">
    <source>
        <dbReference type="ARBA" id="ARBA00023134"/>
    </source>
</evidence>
<dbReference type="Proteomes" id="UP000029980">
    <property type="component" value="Chromosome"/>
</dbReference>
<keyword evidence="1" id="KW-0547">Nucleotide-binding</keyword>
<dbReference type="SUPFAM" id="SSF55307">
    <property type="entry name" value="Tubulin C-terminal domain-like"/>
    <property type="match status" value="1"/>
</dbReference>
<dbReference type="InterPro" id="IPR036525">
    <property type="entry name" value="Tubulin/FtsZ_GTPase_sf"/>
</dbReference>